<organism evidence="3">
    <name type="scientific">Clastoptera arizonana</name>
    <name type="common">Arizona spittle bug</name>
    <dbReference type="NCBI Taxonomy" id="38151"/>
    <lineage>
        <taxon>Eukaryota</taxon>
        <taxon>Metazoa</taxon>
        <taxon>Ecdysozoa</taxon>
        <taxon>Arthropoda</taxon>
        <taxon>Hexapoda</taxon>
        <taxon>Insecta</taxon>
        <taxon>Pterygota</taxon>
        <taxon>Neoptera</taxon>
        <taxon>Paraneoptera</taxon>
        <taxon>Hemiptera</taxon>
        <taxon>Auchenorrhyncha</taxon>
        <taxon>Cercopoidea</taxon>
        <taxon>Clastopteridae</taxon>
        <taxon>Clastoptera</taxon>
    </lineage>
</organism>
<feature type="region of interest" description="Disordered" evidence="1">
    <location>
        <begin position="72"/>
        <end position="95"/>
    </location>
</feature>
<feature type="non-terminal residue" evidence="3">
    <location>
        <position position="1"/>
    </location>
</feature>
<keyword evidence="2" id="KW-0732">Signal</keyword>
<protein>
    <submittedName>
        <fullName evidence="3">Uncharacterized protein</fullName>
    </submittedName>
</protein>
<reference evidence="3" key="1">
    <citation type="submission" date="2015-12" db="EMBL/GenBank/DDBJ databases">
        <title>De novo transcriptome assembly of four potential Pierce s Disease insect vectors from Arizona vineyards.</title>
        <authorList>
            <person name="Tassone E.E."/>
        </authorList>
    </citation>
    <scope>NUCLEOTIDE SEQUENCE</scope>
</reference>
<sequence length="347" mass="39797">KVWYRKMSILWLWFLIGIISFISAKYSTRPSKITFYVKHLEPKQQEKSEMKYSKMIFKPTKKLPDTILQKEINTKNQSHDLNPKKGSFKSKDDSENLKCENISTESVTYNNEYTMFDDASNTEESVSNHSSIPQNNINFNLMVENNINNNNFIFPKRDNASEEKINPIAVRKIVQIDKVFHKPAEGYNISLNQEDENDVKFIESIPLEGIKRVNLIPEVDDLIANYSKKNFKVEEHFLSRNASGGETAKPKNTKNIHYDDVDENGIEFGQPITFFSQENCEGNTKRTAATSKISRSLEKQKVADKSLYDDVDSGGVIIGFPISFLPSENFKTAKHENPNVSSKLEDE</sequence>
<feature type="compositionally biased region" description="Basic and acidic residues" evidence="1">
    <location>
        <begin position="77"/>
        <end position="95"/>
    </location>
</feature>
<name>A0A1B6CVF9_9HEMI</name>
<gene>
    <name evidence="3" type="ORF">g.8014</name>
</gene>
<proteinExistence type="predicted"/>
<accession>A0A1B6CVF9</accession>
<dbReference type="EMBL" id="GEDC01019818">
    <property type="protein sequence ID" value="JAS17480.1"/>
    <property type="molecule type" value="Transcribed_RNA"/>
</dbReference>
<evidence type="ECO:0000256" key="1">
    <source>
        <dbReference type="SAM" id="MobiDB-lite"/>
    </source>
</evidence>
<evidence type="ECO:0000256" key="2">
    <source>
        <dbReference type="SAM" id="SignalP"/>
    </source>
</evidence>
<feature type="chain" id="PRO_5008580713" evidence="2">
    <location>
        <begin position="25"/>
        <end position="347"/>
    </location>
</feature>
<dbReference type="AlphaFoldDB" id="A0A1B6CVF9"/>
<feature type="signal peptide" evidence="2">
    <location>
        <begin position="1"/>
        <end position="24"/>
    </location>
</feature>
<evidence type="ECO:0000313" key="3">
    <source>
        <dbReference type="EMBL" id="JAS17480.1"/>
    </source>
</evidence>